<accession>A0A7G7BWG1</accession>
<feature type="domain" description="Methyltransferase type 11" evidence="2">
    <location>
        <begin position="68"/>
        <end position="166"/>
    </location>
</feature>
<dbReference type="EMBL" id="CP045703">
    <property type="protein sequence ID" value="QNE79676.1"/>
    <property type="molecule type" value="Genomic_DNA"/>
</dbReference>
<dbReference type="GO" id="GO:0032259">
    <property type="term" value="P:methylation"/>
    <property type="evidence" value="ECO:0007669"/>
    <property type="project" value="UniProtKB-KW"/>
</dbReference>
<dbReference type="Gene3D" id="3.40.50.150">
    <property type="entry name" value="Vaccinia Virus protein VP39"/>
    <property type="match status" value="1"/>
</dbReference>
<dbReference type="InterPro" id="IPR050447">
    <property type="entry name" value="Erg6_SMT_methyltransf"/>
</dbReference>
<dbReference type="PANTHER" id="PTHR44068">
    <property type="entry name" value="ZGC:194242"/>
    <property type="match status" value="1"/>
</dbReference>
<organism evidence="3 4">
    <name type="scientific">Streptomyces finlayi</name>
    <dbReference type="NCBI Taxonomy" id="67296"/>
    <lineage>
        <taxon>Bacteria</taxon>
        <taxon>Bacillati</taxon>
        <taxon>Actinomycetota</taxon>
        <taxon>Actinomycetes</taxon>
        <taxon>Kitasatosporales</taxon>
        <taxon>Streptomycetaceae</taxon>
        <taxon>Streptomyces</taxon>
    </lineage>
</organism>
<geneLocation type="plasmid" evidence="3 4">
    <name>unnamed1</name>
</geneLocation>
<dbReference type="KEGG" id="sfiy:F0344_35090"/>
<dbReference type="SUPFAM" id="SSF53335">
    <property type="entry name" value="S-adenosyl-L-methionine-dependent methyltransferases"/>
    <property type="match status" value="1"/>
</dbReference>
<dbReference type="RefSeq" id="WP_185303163.1">
    <property type="nucleotide sequence ID" value="NZ_CP045703.1"/>
</dbReference>
<protein>
    <submittedName>
        <fullName evidence="3">Methyltransferase domain-containing protein</fullName>
    </submittedName>
</protein>
<evidence type="ECO:0000313" key="4">
    <source>
        <dbReference type="Proteomes" id="UP000515307"/>
    </source>
</evidence>
<dbReference type="CDD" id="cd02440">
    <property type="entry name" value="AdoMet_MTases"/>
    <property type="match status" value="1"/>
</dbReference>
<keyword evidence="3" id="KW-0614">Plasmid</keyword>
<proteinExistence type="predicted"/>
<sequence length="271" mass="30359">MSESDWTPAQVAELYDSSCQMSTIFNDGYEHLGYWYDDKDDASVEEAGKRLTRKVVDILGLRRGEHMLDAGCGVGAPATQIAREVGARITGVTISPAECEAAEKRAAKEGLFHRVRFQVRDYHDLPYGDDHFDAVMAMEALSHSVDLAKALSEFYRVLKPGGRVAITETTMVHPDAQLPPFFRSRRPMTADGWLEVLRTAGFVIEEWTQCGQRVYGMGNRYVERVEELREELVAEFGAEFVDTVKQGQQEMFAPGPDHMGYLILCARKPAS</sequence>
<evidence type="ECO:0000256" key="1">
    <source>
        <dbReference type="ARBA" id="ARBA00022679"/>
    </source>
</evidence>
<keyword evidence="3" id="KW-0489">Methyltransferase</keyword>
<dbReference type="InterPro" id="IPR013216">
    <property type="entry name" value="Methyltransf_11"/>
</dbReference>
<name>A0A7G7BWG1_9ACTN</name>
<dbReference type="GO" id="GO:0008757">
    <property type="term" value="F:S-adenosylmethionine-dependent methyltransferase activity"/>
    <property type="evidence" value="ECO:0007669"/>
    <property type="project" value="InterPro"/>
</dbReference>
<dbReference type="Pfam" id="PF08241">
    <property type="entry name" value="Methyltransf_11"/>
    <property type="match status" value="1"/>
</dbReference>
<dbReference type="InterPro" id="IPR029063">
    <property type="entry name" value="SAM-dependent_MTases_sf"/>
</dbReference>
<dbReference type="AlphaFoldDB" id="A0A7G7BWG1"/>
<dbReference type="Proteomes" id="UP000515307">
    <property type="component" value="Plasmid unnamed1"/>
</dbReference>
<evidence type="ECO:0000259" key="2">
    <source>
        <dbReference type="Pfam" id="PF08241"/>
    </source>
</evidence>
<keyword evidence="1 3" id="KW-0808">Transferase</keyword>
<evidence type="ECO:0000313" key="3">
    <source>
        <dbReference type="EMBL" id="QNE79676.1"/>
    </source>
</evidence>
<keyword evidence="4" id="KW-1185">Reference proteome</keyword>
<dbReference type="PANTHER" id="PTHR44068:SF11">
    <property type="entry name" value="GERANYL DIPHOSPHATE 2-C-METHYLTRANSFERASE"/>
    <property type="match status" value="1"/>
</dbReference>
<gene>
    <name evidence="3" type="ORF">F0344_35090</name>
</gene>
<reference evidence="4" key="1">
    <citation type="submission" date="2019-10" db="EMBL/GenBank/DDBJ databases">
        <title>Antimicrobial potential of Antarctic Bacteria.</title>
        <authorList>
            <person name="Benaud N."/>
            <person name="Edwards R.J."/>
            <person name="Ferrari B.C."/>
        </authorList>
    </citation>
    <scope>NUCLEOTIDE SEQUENCE [LARGE SCALE GENOMIC DNA]</scope>
    <source>
        <strain evidence="4">NBSH44</strain>
        <plasmid evidence="4">unnamed1</plasmid>
    </source>
</reference>